<sequence>MRLARKKATPALPQTLIALADFLDVNPDRYKCCERPFYQERIVDGLGKCSIIFGCEELVNGSLMRNIRRKGLTTYLKHSHEAQMSIKMFAALALLPANQIEEGYQCIRQHARNNNLQITSFFNYFNSFWLRTVGPETFSVHGIARRTNNNVENFHGRLKEKFQTSHPNL</sequence>
<name>A0A2S2NGI5_SCHGA</name>
<organism evidence="1">
    <name type="scientific">Schizaphis graminum</name>
    <name type="common">Green bug aphid</name>
    <dbReference type="NCBI Taxonomy" id="13262"/>
    <lineage>
        <taxon>Eukaryota</taxon>
        <taxon>Metazoa</taxon>
        <taxon>Ecdysozoa</taxon>
        <taxon>Arthropoda</taxon>
        <taxon>Hexapoda</taxon>
        <taxon>Insecta</taxon>
        <taxon>Pterygota</taxon>
        <taxon>Neoptera</taxon>
        <taxon>Paraneoptera</taxon>
        <taxon>Hemiptera</taxon>
        <taxon>Sternorrhyncha</taxon>
        <taxon>Aphidomorpha</taxon>
        <taxon>Aphidoidea</taxon>
        <taxon>Aphididae</taxon>
        <taxon>Aphidini</taxon>
        <taxon>Schizaphis</taxon>
    </lineage>
</organism>
<protein>
    <recommendedName>
        <fullName evidence="2">MULE transposase domain-containing protein</fullName>
    </recommendedName>
</protein>
<dbReference type="AlphaFoldDB" id="A0A2S2NGI5"/>
<dbReference type="EMBL" id="GGMR01003694">
    <property type="protein sequence ID" value="MBY16313.1"/>
    <property type="molecule type" value="Transcribed_RNA"/>
</dbReference>
<evidence type="ECO:0008006" key="2">
    <source>
        <dbReference type="Google" id="ProtNLM"/>
    </source>
</evidence>
<accession>A0A2S2NGI5</accession>
<evidence type="ECO:0000313" key="1">
    <source>
        <dbReference type="EMBL" id="MBY16313.1"/>
    </source>
</evidence>
<reference evidence="1" key="1">
    <citation type="submission" date="2018-04" db="EMBL/GenBank/DDBJ databases">
        <title>Transcriptome of Schizaphis graminum biotype I.</title>
        <authorList>
            <person name="Scully E.D."/>
            <person name="Geib S.M."/>
            <person name="Palmer N.A."/>
            <person name="Koch K."/>
            <person name="Bradshaw J."/>
            <person name="Heng-Moss T."/>
            <person name="Sarath G."/>
        </authorList>
    </citation>
    <scope>NUCLEOTIDE SEQUENCE</scope>
</reference>
<proteinExistence type="predicted"/>
<gene>
    <name evidence="1" type="ORF">g.153468</name>
</gene>